<dbReference type="InterPro" id="IPR016772">
    <property type="entry name" value="UCP020408"/>
</dbReference>
<dbReference type="AlphaFoldDB" id="A0A2G7T5H7"/>
<comment type="similarity">
    <text evidence="1">Belongs to the UPF0751 family.</text>
</comment>
<dbReference type="EMBL" id="PEKC01000056">
    <property type="protein sequence ID" value="PII35202.1"/>
    <property type="molecule type" value="Genomic_DNA"/>
</dbReference>
<dbReference type="Pfam" id="PF10087">
    <property type="entry name" value="DUF2325"/>
    <property type="match status" value="1"/>
</dbReference>
<reference evidence="3" key="1">
    <citation type="submission" date="2017-10" db="EMBL/GenBank/DDBJ databases">
        <title>Chryseobacterium sp. B5 is a hydrocarbonoclastic and plant growth promoting bacterium.</title>
        <authorList>
            <person name="Thijs S."/>
            <person name="Gkorezis P."/>
            <person name="Van Hamme J."/>
        </authorList>
    </citation>
    <scope>NUCLEOTIDE SEQUENCE</scope>
    <source>
        <strain evidence="3">B5</strain>
    </source>
</reference>
<protein>
    <submittedName>
        <fullName evidence="3">Peptidase</fullName>
    </submittedName>
</protein>
<gene>
    <name evidence="3" type="ORF">CTI11_15415</name>
</gene>
<proteinExistence type="inferred from homology"/>
<evidence type="ECO:0000256" key="1">
    <source>
        <dbReference type="ARBA" id="ARBA00007189"/>
    </source>
</evidence>
<name>A0A2G7T5H7_9FLAO</name>
<feature type="coiled-coil region" evidence="2">
    <location>
        <begin position="247"/>
        <end position="274"/>
    </location>
</feature>
<evidence type="ECO:0000256" key="2">
    <source>
        <dbReference type="SAM" id="Coils"/>
    </source>
</evidence>
<organism evidence="3">
    <name type="scientific">Chryseobacterium sp. B5</name>
    <dbReference type="NCBI Taxonomy" id="2050562"/>
    <lineage>
        <taxon>Bacteria</taxon>
        <taxon>Pseudomonadati</taxon>
        <taxon>Bacteroidota</taxon>
        <taxon>Flavobacteriia</taxon>
        <taxon>Flavobacteriales</taxon>
        <taxon>Weeksellaceae</taxon>
        <taxon>Chryseobacterium group</taxon>
        <taxon>Chryseobacterium</taxon>
    </lineage>
</organism>
<comment type="caution">
    <text evidence="3">The sequence shown here is derived from an EMBL/GenBank/DDBJ whole genome shotgun (WGS) entry which is preliminary data.</text>
</comment>
<keyword evidence="2" id="KW-0175">Coiled coil</keyword>
<evidence type="ECO:0000313" key="3">
    <source>
        <dbReference type="EMBL" id="PII35202.1"/>
    </source>
</evidence>
<accession>A0A2G7T5H7</accession>
<sequence length="500" mass="54558">MAGKNPGWPLRECCGAARACRAPGPKPQSTLQSSCTLRYASSYITNCTRPSMRGLPMLTPPFKLSACGMAALGAAVSAGALQSGDGQCCGHDHVREENGGAAHAQARTRLYQLDTHLHCSVIGTCLSPAELRKLMGRHMDIKGKTDLELHHQAVGLAHENGDLSKAIHKALDQRHAAVIKGFAAAQDEAALEAAWKQAWQQGEIPGAYWALLTHKCTSFALRQMAFGEVHMLSHLMGSANRHELKRFVALEKENLELQDKLERERQRHHQSQLERDALAGQLRQQSLDFEARLSQLRAGAAPGGETRPDDASALVGVHTERRERAERAAEQAWAEAGRLQQMAEQLQQRVQWQAEELAAAEKELHRAATQPQAPDAAQQQALQGRKLLYVGGRPSSTPAIRDHVQRHGGEFLHHDGGLETRKGLLAAQLPRVDLVVFPVDCVDHDSVVNLKRLSERHGVPFIALRTASLASFAATVARELAPPDAGTRTTSASHFCLRHG</sequence>